<comment type="caution">
    <text evidence="1">The sequence shown here is derived from an EMBL/GenBank/DDBJ whole genome shotgun (WGS) entry which is preliminary data.</text>
</comment>
<accession>A0A0F9RD27</accession>
<evidence type="ECO:0000313" key="1">
    <source>
        <dbReference type="EMBL" id="KKN54450.1"/>
    </source>
</evidence>
<feature type="non-terminal residue" evidence="1">
    <location>
        <position position="41"/>
    </location>
</feature>
<dbReference type="EMBL" id="LAZR01000929">
    <property type="protein sequence ID" value="KKN54450.1"/>
    <property type="molecule type" value="Genomic_DNA"/>
</dbReference>
<sequence>MTLKPKLVELAIEDITFGDRVRTELNDIARLARSIKENGLV</sequence>
<protein>
    <submittedName>
        <fullName evidence="1">Uncharacterized protein</fullName>
    </submittedName>
</protein>
<gene>
    <name evidence="1" type="ORF">LCGC14_0592480</name>
</gene>
<proteinExistence type="predicted"/>
<organism evidence="1">
    <name type="scientific">marine sediment metagenome</name>
    <dbReference type="NCBI Taxonomy" id="412755"/>
    <lineage>
        <taxon>unclassified sequences</taxon>
        <taxon>metagenomes</taxon>
        <taxon>ecological metagenomes</taxon>
    </lineage>
</organism>
<name>A0A0F9RD27_9ZZZZ</name>
<dbReference type="AlphaFoldDB" id="A0A0F9RD27"/>
<reference evidence="1" key="1">
    <citation type="journal article" date="2015" name="Nature">
        <title>Complex archaea that bridge the gap between prokaryotes and eukaryotes.</title>
        <authorList>
            <person name="Spang A."/>
            <person name="Saw J.H."/>
            <person name="Jorgensen S.L."/>
            <person name="Zaremba-Niedzwiedzka K."/>
            <person name="Martijn J."/>
            <person name="Lind A.E."/>
            <person name="van Eijk R."/>
            <person name="Schleper C."/>
            <person name="Guy L."/>
            <person name="Ettema T.J."/>
        </authorList>
    </citation>
    <scope>NUCLEOTIDE SEQUENCE</scope>
</reference>